<comment type="similarity">
    <text evidence="1">Belongs to the tpcK family.</text>
</comment>
<dbReference type="InterPro" id="IPR011008">
    <property type="entry name" value="Dimeric_a/b-barrel"/>
</dbReference>
<dbReference type="OrthoDB" id="3454835at2759"/>
<dbReference type="GeneID" id="19172303"/>
<dbReference type="EMBL" id="AMGY01000007">
    <property type="protein sequence ID" value="EXJ79929.1"/>
    <property type="molecule type" value="Genomic_DNA"/>
</dbReference>
<dbReference type="Proteomes" id="UP000019478">
    <property type="component" value="Unassembled WGS sequence"/>
</dbReference>
<proteinExistence type="inferred from homology"/>
<evidence type="ECO:0000259" key="2">
    <source>
        <dbReference type="Pfam" id="PF07110"/>
    </source>
</evidence>
<organism evidence="3 4">
    <name type="scientific">Capronia epimyces CBS 606.96</name>
    <dbReference type="NCBI Taxonomy" id="1182542"/>
    <lineage>
        <taxon>Eukaryota</taxon>
        <taxon>Fungi</taxon>
        <taxon>Dikarya</taxon>
        <taxon>Ascomycota</taxon>
        <taxon>Pezizomycotina</taxon>
        <taxon>Eurotiomycetes</taxon>
        <taxon>Chaetothyriomycetidae</taxon>
        <taxon>Chaetothyriales</taxon>
        <taxon>Herpotrichiellaceae</taxon>
        <taxon>Capronia</taxon>
    </lineage>
</organism>
<reference evidence="3 4" key="1">
    <citation type="submission" date="2013-03" db="EMBL/GenBank/DDBJ databases">
        <title>The Genome Sequence of Capronia epimyces CBS 606.96.</title>
        <authorList>
            <consortium name="The Broad Institute Genomics Platform"/>
            <person name="Cuomo C."/>
            <person name="de Hoog S."/>
            <person name="Gorbushina A."/>
            <person name="Walker B."/>
            <person name="Young S.K."/>
            <person name="Zeng Q."/>
            <person name="Gargeya S."/>
            <person name="Fitzgerald M."/>
            <person name="Haas B."/>
            <person name="Abouelleil A."/>
            <person name="Allen A.W."/>
            <person name="Alvarado L."/>
            <person name="Arachchi H.M."/>
            <person name="Berlin A.M."/>
            <person name="Chapman S.B."/>
            <person name="Gainer-Dewar J."/>
            <person name="Goldberg J."/>
            <person name="Griggs A."/>
            <person name="Gujja S."/>
            <person name="Hansen M."/>
            <person name="Howarth C."/>
            <person name="Imamovic A."/>
            <person name="Ireland A."/>
            <person name="Larimer J."/>
            <person name="McCowan C."/>
            <person name="Murphy C."/>
            <person name="Pearson M."/>
            <person name="Poon T.W."/>
            <person name="Priest M."/>
            <person name="Roberts A."/>
            <person name="Saif S."/>
            <person name="Shea T."/>
            <person name="Sisk P."/>
            <person name="Sykes S."/>
            <person name="Wortman J."/>
            <person name="Nusbaum C."/>
            <person name="Birren B."/>
        </authorList>
    </citation>
    <scope>NUCLEOTIDE SEQUENCE [LARGE SCALE GENOMIC DNA]</scope>
    <source>
        <strain evidence="3 4">CBS 606.96</strain>
    </source>
</reference>
<dbReference type="GO" id="GO:0016491">
    <property type="term" value="F:oxidoreductase activity"/>
    <property type="evidence" value="ECO:0007669"/>
    <property type="project" value="InterPro"/>
</dbReference>
<accession>W9YC75</accession>
<dbReference type="Pfam" id="PF07110">
    <property type="entry name" value="EthD"/>
    <property type="match status" value="1"/>
</dbReference>
<dbReference type="InterPro" id="IPR009799">
    <property type="entry name" value="EthD_dom"/>
</dbReference>
<dbReference type="HOGENOM" id="CLU_196221_0_0_1"/>
<keyword evidence="4" id="KW-1185">Reference proteome</keyword>
<name>W9YC75_9EURO</name>
<dbReference type="AlphaFoldDB" id="W9YC75"/>
<protein>
    <recommendedName>
        <fullName evidence="2">EthD domain-containing protein</fullName>
    </recommendedName>
</protein>
<feature type="domain" description="EthD" evidence="2">
    <location>
        <begin position="5"/>
        <end position="54"/>
    </location>
</feature>
<dbReference type="RefSeq" id="XP_007736503.1">
    <property type="nucleotide sequence ID" value="XM_007738313.1"/>
</dbReference>
<comment type="caution">
    <text evidence="3">The sequence shown here is derived from an EMBL/GenBank/DDBJ whole genome shotgun (WGS) entry which is preliminary data.</text>
</comment>
<dbReference type="Gene3D" id="3.30.70.100">
    <property type="match status" value="1"/>
</dbReference>
<evidence type="ECO:0000313" key="3">
    <source>
        <dbReference type="EMBL" id="EXJ79929.1"/>
    </source>
</evidence>
<gene>
    <name evidence="3" type="ORF">A1O3_08214</name>
</gene>
<evidence type="ECO:0000313" key="4">
    <source>
        <dbReference type="Proteomes" id="UP000019478"/>
    </source>
</evidence>
<dbReference type="SUPFAM" id="SSF54909">
    <property type="entry name" value="Dimeric alpha+beta barrel"/>
    <property type="match status" value="1"/>
</dbReference>
<evidence type="ECO:0000256" key="1">
    <source>
        <dbReference type="ARBA" id="ARBA00005986"/>
    </source>
</evidence>
<sequence>MTPQMKKEAESLGLKALDYDGAAEFWVDSLDVWKALIEDPEGIMTLRPDEEKFCQHPLDIMYGYEELIVGKSVE</sequence>